<dbReference type="WBParaSite" id="TCNE_0000294001-mRNA-1">
    <property type="protein sequence ID" value="TCNE_0000294001-mRNA-1"/>
    <property type="gene ID" value="TCNE_0000294001"/>
</dbReference>
<accession>A0A183U370</accession>
<evidence type="ECO:0000256" key="1">
    <source>
        <dbReference type="SAM" id="MobiDB-lite"/>
    </source>
</evidence>
<feature type="compositionally biased region" description="Acidic residues" evidence="1">
    <location>
        <begin position="32"/>
        <end position="44"/>
    </location>
</feature>
<feature type="compositionally biased region" description="Acidic residues" evidence="1">
    <location>
        <begin position="9"/>
        <end position="22"/>
    </location>
</feature>
<evidence type="ECO:0000313" key="2">
    <source>
        <dbReference type="EMBL" id="VDM28658.1"/>
    </source>
</evidence>
<protein>
    <submittedName>
        <fullName evidence="4">DDE_Tnp_1_7 domain-containing protein</fullName>
    </submittedName>
</protein>
<reference evidence="4" key="1">
    <citation type="submission" date="2016-06" db="UniProtKB">
        <authorList>
            <consortium name="WormBaseParasite"/>
        </authorList>
    </citation>
    <scope>IDENTIFICATION</scope>
</reference>
<name>A0A183U370_TOXCA</name>
<feature type="region of interest" description="Disordered" evidence="1">
    <location>
        <begin position="103"/>
        <end position="122"/>
    </location>
</feature>
<dbReference type="EMBL" id="UYWY01003332">
    <property type="protein sequence ID" value="VDM28658.1"/>
    <property type="molecule type" value="Genomic_DNA"/>
</dbReference>
<organism evidence="3 4">
    <name type="scientific">Toxocara canis</name>
    <name type="common">Canine roundworm</name>
    <dbReference type="NCBI Taxonomy" id="6265"/>
    <lineage>
        <taxon>Eukaryota</taxon>
        <taxon>Metazoa</taxon>
        <taxon>Ecdysozoa</taxon>
        <taxon>Nematoda</taxon>
        <taxon>Chromadorea</taxon>
        <taxon>Rhabditida</taxon>
        <taxon>Spirurina</taxon>
        <taxon>Ascaridomorpha</taxon>
        <taxon>Ascaridoidea</taxon>
        <taxon>Toxocaridae</taxon>
        <taxon>Toxocara</taxon>
    </lineage>
</organism>
<dbReference type="AlphaFoldDB" id="A0A183U370"/>
<evidence type="ECO:0000313" key="3">
    <source>
        <dbReference type="Proteomes" id="UP000050794"/>
    </source>
</evidence>
<reference evidence="2 3" key="2">
    <citation type="submission" date="2018-11" db="EMBL/GenBank/DDBJ databases">
        <authorList>
            <consortium name="Pathogen Informatics"/>
        </authorList>
    </citation>
    <scope>NUCLEOTIDE SEQUENCE [LARGE SCALE GENOMIC DNA]</scope>
</reference>
<keyword evidence="3" id="KW-1185">Reference proteome</keyword>
<evidence type="ECO:0000313" key="4">
    <source>
        <dbReference type="WBParaSite" id="TCNE_0000294001-mRNA-1"/>
    </source>
</evidence>
<feature type="region of interest" description="Disordered" evidence="1">
    <location>
        <begin position="1"/>
        <end position="57"/>
    </location>
</feature>
<dbReference type="Proteomes" id="UP000050794">
    <property type="component" value="Unassembled WGS sequence"/>
</dbReference>
<gene>
    <name evidence="2" type="ORF">TCNE_LOCUS2941</name>
</gene>
<proteinExistence type="predicted"/>
<sequence>MAALHLDSGEEADLLVDNEDDSSERVAGGAEEVADISKDDDDDDMYRTPPSSPPESVYICEGIPSKEDGDLILALQLVDPDLLRQFGAISEYVYKVQKVPLEERSEWPASDSPRAKKRRQRI</sequence>